<evidence type="ECO:0000313" key="4">
    <source>
        <dbReference type="EMBL" id="MBO2455211.1"/>
    </source>
</evidence>
<dbReference type="InterPro" id="IPR036291">
    <property type="entry name" value="NAD(P)-bd_dom_sf"/>
</dbReference>
<dbReference type="EMBL" id="JAGEOJ010000034">
    <property type="protein sequence ID" value="MBO2455211.1"/>
    <property type="molecule type" value="Genomic_DNA"/>
</dbReference>
<keyword evidence="5" id="KW-1185">Reference proteome</keyword>
<evidence type="ECO:0000259" key="3">
    <source>
        <dbReference type="SMART" id="SM00822"/>
    </source>
</evidence>
<dbReference type="Pfam" id="PF00106">
    <property type="entry name" value="adh_short"/>
    <property type="match status" value="1"/>
</dbReference>
<dbReference type="PANTHER" id="PTHR24320:SF148">
    <property type="entry name" value="NAD(P)-BINDING ROSSMANN-FOLD SUPERFAMILY PROTEIN"/>
    <property type="match status" value="1"/>
</dbReference>
<gene>
    <name evidence="4" type="ORF">J4573_49555</name>
</gene>
<dbReference type="SMART" id="SM00822">
    <property type="entry name" value="PKS_KR"/>
    <property type="match status" value="1"/>
</dbReference>
<dbReference type="InterPro" id="IPR057326">
    <property type="entry name" value="KR_dom"/>
</dbReference>
<protein>
    <submittedName>
        <fullName evidence="4">SDR family NAD(P)-dependent oxidoreductase</fullName>
    </submittedName>
</protein>
<dbReference type="AlphaFoldDB" id="A0A939T6Q1"/>
<dbReference type="SUPFAM" id="SSF51735">
    <property type="entry name" value="NAD(P)-binding Rossmann-fold domains"/>
    <property type="match status" value="1"/>
</dbReference>
<dbReference type="RefSeq" id="WP_208263440.1">
    <property type="nucleotide sequence ID" value="NZ_JAGEOJ010000034.1"/>
</dbReference>
<dbReference type="Proteomes" id="UP000669179">
    <property type="component" value="Unassembled WGS sequence"/>
</dbReference>
<dbReference type="GO" id="GO:0016491">
    <property type="term" value="F:oxidoreductase activity"/>
    <property type="evidence" value="ECO:0007669"/>
    <property type="project" value="UniProtKB-KW"/>
</dbReference>
<evidence type="ECO:0000313" key="5">
    <source>
        <dbReference type="Proteomes" id="UP000669179"/>
    </source>
</evidence>
<comment type="caution">
    <text evidence="4">The sequence shown here is derived from an EMBL/GenBank/DDBJ whole genome shotgun (WGS) entry which is preliminary data.</text>
</comment>
<dbReference type="PANTHER" id="PTHR24320">
    <property type="entry name" value="RETINOL DEHYDROGENASE"/>
    <property type="match status" value="1"/>
</dbReference>
<evidence type="ECO:0000256" key="2">
    <source>
        <dbReference type="ARBA" id="ARBA00023002"/>
    </source>
</evidence>
<dbReference type="InterPro" id="IPR002347">
    <property type="entry name" value="SDR_fam"/>
</dbReference>
<name>A0A939T6Q1_9ACTN</name>
<keyword evidence="2" id="KW-0560">Oxidoreductase</keyword>
<reference evidence="4" key="1">
    <citation type="submission" date="2021-03" db="EMBL/GenBank/DDBJ databases">
        <authorList>
            <person name="Kanchanasin P."/>
            <person name="Saeng-In P."/>
            <person name="Phongsopitanun W."/>
            <person name="Yuki M."/>
            <person name="Kudo T."/>
            <person name="Ohkuma M."/>
            <person name="Tanasupawat S."/>
        </authorList>
    </citation>
    <scope>NUCLEOTIDE SEQUENCE</scope>
    <source>
        <strain evidence="4">GKU 128</strain>
    </source>
</reference>
<evidence type="ECO:0000256" key="1">
    <source>
        <dbReference type="ARBA" id="ARBA00006484"/>
    </source>
</evidence>
<accession>A0A939T6Q1</accession>
<proteinExistence type="inferred from homology"/>
<comment type="similarity">
    <text evidence="1">Belongs to the short-chain dehydrogenases/reductases (SDR) family.</text>
</comment>
<feature type="domain" description="Ketoreductase" evidence="3">
    <location>
        <begin position="6"/>
        <end position="147"/>
    </location>
</feature>
<sequence length="303" mass="32437">MATSHGTVLITGGTGSLGRQAARAIAEADPRVHIVITGRGAAHAEATARTLREQTKADVTGMQLDLGSLAEVQAFAERLTAMSLPPLRGLVCNAGLQNASGARTSKDGYELTFAVNHLAHFALIQHLRPHLDDDGAARIVMVASDTHDPAKPTGMPAPSYTTAEDMARPGEDTALEGRRRYTMSKLCNVLMAYELARRLSGTGITVNAFDPGLMPGTGLAREYGGVQAFAWRYVMPALVVVPGLNIHTPRRSGRALGRLVTAPEHAETTGEYFSGYRRIPSSDDSYDTVKAEDLWKTSERLVG</sequence>
<organism evidence="4 5">
    <name type="scientific">Actinomadura barringtoniae</name>
    <dbReference type="NCBI Taxonomy" id="1427535"/>
    <lineage>
        <taxon>Bacteria</taxon>
        <taxon>Bacillati</taxon>
        <taxon>Actinomycetota</taxon>
        <taxon>Actinomycetes</taxon>
        <taxon>Streptosporangiales</taxon>
        <taxon>Thermomonosporaceae</taxon>
        <taxon>Actinomadura</taxon>
    </lineage>
</organism>
<dbReference type="PRINTS" id="PR00081">
    <property type="entry name" value="GDHRDH"/>
</dbReference>
<dbReference type="Gene3D" id="3.40.50.720">
    <property type="entry name" value="NAD(P)-binding Rossmann-like Domain"/>
    <property type="match status" value="1"/>
</dbReference>